<dbReference type="Proteomes" id="UP000229191">
    <property type="component" value="Unassembled WGS sequence"/>
</dbReference>
<proteinExistence type="predicted"/>
<name>A0A2M7BQ42_9BACT</name>
<evidence type="ECO:0000313" key="1">
    <source>
        <dbReference type="EMBL" id="PIV07557.1"/>
    </source>
</evidence>
<reference evidence="2" key="1">
    <citation type="submission" date="2017-09" db="EMBL/GenBank/DDBJ databases">
        <title>Depth-based differentiation of microbial function through sediment-hosted aquifers and enrichment of novel symbionts in the deep terrestrial subsurface.</title>
        <authorList>
            <person name="Probst A.J."/>
            <person name="Ladd B."/>
            <person name="Jarett J.K."/>
            <person name="Geller-Mcgrath D.E."/>
            <person name="Sieber C.M.K."/>
            <person name="Emerson J.B."/>
            <person name="Anantharaman K."/>
            <person name="Thomas B.C."/>
            <person name="Malmstrom R."/>
            <person name="Stieglmeier M."/>
            <person name="Klingl A."/>
            <person name="Woyke T."/>
            <person name="Ryan C.M."/>
            <person name="Banfield J.F."/>
        </authorList>
    </citation>
    <scope>NUCLEOTIDE SEQUENCE [LARGE SCALE GENOMIC DNA]</scope>
</reference>
<protein>
    <recommendedName>
        <fullName evidence="3">BrnT family toxin</fullName>
    </recommendedName>
</protein>
<dbReference type="Gene3D" id="3.10.450.530">
    <property type="entry name" value="Ribonuclease toxin, BrnT, of type II toxin-antitoxin system"/>
    <property type="match status" value="1"/>
</dbReference>
<sequence length="100" mass="12065">MFDLEKPYEFEWDIGNTVKNLIKHGIECRQTEEAFLDTNSLIKNDLSHSYSEDRFLLIGKDYQNNVLYIVFTQRKNKIRIISARIANKKERRFYEQNKET</sequence>
<comment type="caution">
    <text evidence="1">The sequence shown here is derived from an EMBL/GenBank/DDBJ whole genome shotgun (WGS) entry which is preliminary data.</text>
</comment>
<gene>
    <name evidence="1" type="ORF">COS53_01795</name>
</gene>
<dbReference type="InterPro" id="IPR038573">
    <property type="entry name" value="BrnT_sf"/>
</dbReference>
<organism evidence="1 2">
    <name type="scientific">Candidatus Shapirobacteria bacterium CG03_land_8_20_14_0_80_35_14</name>
    <dbReference type="NCBI Taxonomy" id="1974878"/>
    <lineage>
        <taxon>Bacteria</taxon>
        <taxon>Candidatus Shapironibacteriota</taxon>
    </lineage>
</organism>
<dbReference type="InterPro" id="IPR007460">
    <property type="entry name" value="BrnT_toxin"/>
</dbReference>
<evidence type="ECO:0008006" key="3">
    <source>
        <dbReference type="Google" id="ProtNLM"/>
    </source>
</evidence>
<dbReference type="AlphaFoldDB" id="A0A2M7BQ42"/>
<dbReference type="Pfam" id="PF04365">
    <property type="entry name" value="BrnT_toxin"/>
    <property type="match status" value="1"/>
</dbReference>
<evidence type="ECO:0000313" key="2">
    <source>
        <dbReference type="Proteomes" id="UP000229191"/>
    </source>
</evidence>
<accession>A0A2M7BQ42</accession>
<dbReference type="EMBL" id="PEVB01000055">
    <property type="protein sequence ID" value="PIV07557.1"/>
    <property type="molecule type" value="Genomic_DNA"/>
</dbReference>